<evidence type="ECO:0000313" key="3">
    <source>
        <dbReference type="Proteomes" id="UP000029264"/>
    </source>
</evidence>
<dbReference type="Pfam" id="PF18050">
    <property type="entry name" value="Cyclophil_like2"/>
    <property type="match status" value="1"/>
</dbReference>
<gene>
    <name evidence="2" type="ORF">HR45_06615</name>
</gene>
<dbReference type="AlphaFoldDB" id="A0A094LSK1"/>
<dbReference type="SUPFAM" id="SSF50891">
    <property type="entry name" value="Cyclophilin-like"/>
    <property type="match status" value="1"/>
</dbReference>
<dbReference type="InterPro" id="IPR041183">
    <property type="entry name" value="Cyclophilin-like"/>
</dbReference>
<dbReference type="STRING" id="1515746.HR45_06615"/>
<reference evidence="2 3" key="1">
    <citation type="submission" date="2014-06" db="EMBL/GenBank/DDBJ databases">
        <title>Shewanella sp. YQH10.</title>
        <authorList>
            <person name="Liu Y."/>
            <person name="Zeng R."/>
        </authorList>
    </citation>
    <scope>NUCLEOTIDE SEQUENCE [LARGE SCALE GENOMIC DNA]</scope>
    <source>
        <strain evidence="2 3">YQH10</strain>
    </source>
</reference>
<accession>A0A094LSK1</accession>
<sequence>MLVIQVGEHTLTADFADNSSAAALQQKLQQGPVTIDMRDYGGMEKVGDLGFTLPRNDEQMDTEAGDIILYLGKAFVIYYDHNSWSLTRLARVNNVSAAEMKRILTGQQLSVTLSLAE</sequence>
<proteinExistence type="predicted"/>
<dbReference type="Proteomes" id="UP000029264">
    <property type="component" value="Unassembled WGS sequence"/>
</dbReference>
<evidence type="ECO:0000313" key="2">
    <source>
        <dbReference type="EMBL" id="KFZ38168.1"/>
    </source>
</evidence>
<dbReference type="EMBL" id="JPEO01000003">
    <property type="protein sequence ID" value="KFZ38168.1"/>
    <property type="molecule type" value="Genomic_DNA"/>
</dbReference>
<keyword evidence="3" id="KW-1185">Reference proteome</keyword>
<dbReference type="eggNOG" id="COG4925">
    <property type="taxonomic scope" value="Bacteria"/>
</dbReference>
<organism evidence="2 3">
    <name type="scientific">Shewanella mangrovi</name>
    <dbReference type="NCBI Taxonomy" id="1515746"/>
    <lineage>
        <taxon>Bacteria</taxon>
        <taxon>Pseudomonadati</taxon>
        <taxon>Pseudomonadota</taxon>
        <taxon>Gammaproteobacteria</taxon>
        <taxon>Alteromonadales</taxon>
        <taxon>Shewanellaceae</taxon>
        <taxon>Shewanella</taxon>
    </lineage>
</organism>
<comment type="caution">
    <text evidence="2">The sequence shown here is derived from an EMBL/GenBank/DDBJ whole genome shotgun (WGS) entry which is preliminary data.</text>
</comment>
<dbReference type="OrthoDB" id="5298378at2"/>
<name>A0A094LSK1_9GAMM</name>
<dbReference type="InterPro" id="IPR029000">
    <property type="entry name" value="Cyclophilin-like_dom_sf"/>
</dbReference>
<feature type="domain" description="Cyclophilin-like" evidence="1">
    <location>
        <begin position="4"/>
        <end position="113"/>
    </location>
</feature>
<dbReference type="Gene3D" id="2.40.100.20">
    <property type="match status" value="1"/>
</dbReference>
<evidence type="ECO:0000259" key="1">
    <source>
        <dbReference type="Pfam" id="PF18050"/>
    </source>
</evidence>
<protein>
    <recommendedName>
        <fullName evidence="1">Cyclophilin-like domain-containing protein</fullName>
    </recommendedName>
</protein>